<feature type="compositionally biased region" description="Basic and acidic residues" evidence="1">
    <location>
        <begin position="41"/>
        <end position="51"/>
    </location>
</feature>
<keyword evidence="3" id="KW-1185">Reference proteome</keyword>
<reference evidence="2 3" key="1">
    <citation type="submission" date="2020-02" db="EMBL/GenBank/DDBJ databases">
        <authorList>
            <person name="Ferguson B K."/>
        </authorList>
    </citation>
    <scope>NUCLEOTIDE SEQUENCE [LARGE SCALE GENOMIC DNA]</scope>
</reference>
<feature type="compositionally biased region" description="Polar residues" evidence="1">
    <location>
        <begin position="52"/>
        <end position="61"/>
    </location>
</feature>
<accession>A0A6H5IGZ5</accession>
<name>A0A6H5IGZ5_9HYME</name>
<proteinExistence type="predicted"/>
<dbReference type="AlphaFoldDB" id="A0A6H5IGZ5"/>
<evidence type="ECO:0000256" key="1">
    <source>
        <dbReference type="SAM" id="MobiDB-lite"/>
    </source>
</evidence>
<dbReference type="EMBL" id="CADCXV010000845">
    <property type="protein sequence ID" value="CAB0037098.1"/>
    <property type="molecule type" value="Genomic_DNA"/>
</dbReference>
<evidence type="ECO:0000313" key="3">
    <source>
        <dbReference type="Proteomes" id="UP000479190"/>
    </source>
</evidence>
<gene>
    <name evidence="2" type="ORF">TBRA_LOCUS8935</name>
</gene>
<sequence length="74" mass="7934">MSSSLRGTSKFWIRTKTEGASLPPVEGSYCHVGRQGPTSDAARDNESDEHSSSATAVSVHQATRRHLARTAPPL</sequence>
<dbReference type="Proteomes" id="UP000479190">
    <property type="component" value="Unassembled WGS sequence"/>
</dbReference>
<organism evidence="2 3">
    <name type="scientific">Trichogramma brassicae</name>
    <dbReference type="NCBI Taxonomy" id="86971"/>
    <lineage>
        <taxon>Eukaryota</taxon>
        <taxon>Metazoa</taxon>
        <taxon>Ecdysozoa</taxon>
        <taxon>Arthropoda</taxon>
        <taxon>Hexapoda</taxon>
        <taxon>Insecta</taxon>
        <taxon>Pterygota</taxon>
        <taxon>Neoptera</taxon>
        <taxon>Endopterygota</taxon>
        <taxon>Hymenoptera</taxon>
        <taxon>Apocrita</taxon>
        <taxon>Proctotrupomorpha</taxon>
        <taxon>Chalcidoidea</taxon>
        <taxon>Trichogrammatidae</taxon>
        <taxon>Trichogramma</taxon>
    </lineage>
</organism>
<evidence type="ECO:0000313" key="2">
    <source>
        <dbReference type="EMBL" id="CAB0037098.1"/>
    </source>
</evidence>
<feature type="region of interest" description="Disordered" evidence="1">
    <location>
        <begin position="1"/>
        <end position="74"/>
    </location>
</feature>
<protein>
    <submittedName>
        <fullName evidence="2">Uncharacterized protein</fullName>
    </submittedName>
</protein>